<proteinExistence type="predicted"/>
<dbReference type="Pfam" id="PF14525">
    <property type="entry name" value="AraC_binding_2"/>
    <property type="match status" value="1"/>
</dbReference>
<dbReference type="Proteomes" id="UP000637578">
    <property type="component" value="Unassembled WGS sequence"/>
</dbReference>
<feature type="domain" description="HTH araC/xylS-type" evidence="4">
    <location>
        <begin position="213"/>
        <end position="314"/>
    </location>
</feature>
<dbReference type="PROSITE" id="PS01124">
    <property type="entry name" value="HTH_ARAC_FAMILY_2"/>
    <property type="match status" value="1"/>
</dbReference>
<organism evidence="5 6">
    <name type="scientific">Longimycelium tulufanense</name>
    <dbReference type="NCBI Taxonomy" id="907463"/>
    <lineage>
        <taxon>Bacteria</taxon>
        <taxon>Bacillati</taxon>
        <taxon>Actinomycetota</taxon>
        <taxon>Actinomycetes</taxon>
        <taxon>Pseudonocardiales</taxon>
        <taxon>Pseudonocardiaceae</taxon>
        <taxon>Longimycelium</taxon>
    </lineage>
</organism>
<dbReference type="AlphaFoldDB" id="A0A8J3CAN1"/>
<keyword evidence="2" id="KW-0238">DNA-binding</keyword>
<keyword evidence="3" id="KW-0804">Transcription</keyword>
<dbReference type="GO" id="GO:0003700">
    <property type="term" value="F:DNA-binding transcription factor activity"/>
    <property type="evidence" value="ECO:0007669"/>
    <property type="project" value="InterPro"/>
</dbReference>
<reference evidence="5" key="2">
    <citation type="submission" date="2020-09" db="EMBL/GenBank/DDBJ databases">
        <authorList>
            <person name="Sun Q."/>
            <person name="Zhou Y."/>
        </authorList>
    </citation>
    <scope>NUCLEOTIDE SEQUENCE</scope>
    <source>
        <strain evidence="5">CGMCC 4.5737</strain>
    </source>
</reference>
<dbReference type="EMBL" id="BMMK01000002">
    <property type="protein sequence ID" value="GGM39773.1"/>
    <property type="molecule type" value="Genomic_DNA"/>
</dbReference>
<keyword evidence="6" id="KW-1185">Reference proteome</keyword>
<dbReference type="Pfam" id="PF12833">
    <property type="entry name" value="HTH_18"/>
    <property type="match status" value="1"/>
</dbReference>
<comment type="caution">
    <text evidence="5">The sequence shown here is derived from an EMBL/GenBank/DDBJ whole genome shotgun (WGS) entry which is preliminary data.</text>
</comment>
<dbReference type="InterPro" id="IPR009057">
    <property type="entry name" value="Homeodomain-like_sf"/>
</dbReference>
<protein>
    <submittedName>
        <fullName evidence="5">AraC family transcriptional regulator</fullName>
    </submittedName>
</protein>
<evidence type="ECO:0000256" key="3">
    <source>
        <dbReference type="ARBA" id="ARBA00023163"/>
    </source>
</evidence>
<gene>
    <name evidence="5" type="ORF">GCM10012275_08310</name>
</gene>
<evidence type="ECO:0000313" key="5">
    <source>
        <dbReference type="EMBL" id="GGM39773.1"/>
    </source>
</evidence>
<name>A0A8J3CAN1_9PSEU</name>
<accession>A0A8J3CAN1</accession>
<keyword evidence="1" id="KW-0805">Transcription regulation</keyword>
<evidence type="ECO:0000256" key="1">
    <source>
        <dbReference type="ARBA" id="ARBA00023015"/>
    </source>
</evidence>
<dbReference type="PANTHER" id="PTHR46796">
    <property type="entry name" value="HTH-TYPE TRANSCRIPTIONAL ACTIVATOR RHAS-RELATED"/>
    <property type="match status" value="1"/>
</dbReference>
<dbReference type="SMART" id="SM00342">
    <property type="entry name" value="HTH_ARAC"/>
    <property type="match status" value="1"/>
</dbReference>
<dbReference type="PRINTS" id="PR00032">
    <property type="entry name" value="HTHARAC"/>
</dbReference>
<dbReference type="PANTHER" id="PTHR46796:SF6">
    <property type="entry name" value="ARAC SUBFAMILY"/>
    <property type="match status" value="1"/>
</dbReference>
<dbReference type="InterPro" id="IPR018060">
    <property type="entry name" value="HTH_AraC"/>
</dbReference>
<dbReference type="InterPro" id="IPR050204">
    <property type="entry name" value="AraC_XylS_family_regulators"/>
</dbReference>
<dbReference type="SUPFAM" id="SSF46689">
    <property type="entry name" value="Homeodomain-like"/>
    <property type="match status" value="1"/>
</dbReference>
<dbReference type="Gene3D" id="1.10.10.60">
    <property type="entry name" value="Homeodomain-like"/>
    <property type="match status" value="1"/>
</dbReference>
<sequence length="325" mass="35959">MRVTLTTATQRPQDRESYWQDVMCQTFLPLNVSVRNSESSESLIGSITAHSIGTLEVATVAANRGLRIVRSRESISRSPRDHFAVALQLDGRSVVAQSGREALLRPGDLVFWDTDHPNVLDSGGPLRFAVYMVPRHSFPLPVRSVHRIRGATIRRDEAIGRLLSPFLTRLATEADSYAASPALDVATLELLAVAAREVTEGGTLSLASHPLLPSVHAFIERNLANPALRPALIAQHFGISTRYLHILFAGQDTTVGAWIRQRRLDACRRTLARPNLATQTIAAIAHQWGFVDAAHFSRTFRTAYGVSPRQWRTANNPVFRHINAK</sequence>
<reference evidence="5" key="1">
    <citation type="journal article" date="2014" name="Int. J. Syst. Evol. Microbiol.">
        <title>Complete genome sequence of Corynebacterium casei LMG S-19264T (=DSM 44701T), isolated from a smear-ripened cheese.</title>
        <authorList>
            <consortium name="US DOE Joint Genome Institute (JGI-PGF)"/>
            <person name="Walter F."/>
            <person name="Albersmeier A."/>
            <person name="Kalinowski J."/>
            <person name="Ruckert C."/>
        </authorList>
    </citation>
    <scope>NUCLEOTIDE SEQUENCE</scope>
    <source>
        <strain evidence="5">CGMCC 4.5737</strain>
    </source>
</reference>
<dbReference type="GO" id="GO:0043565">
    <property type="term" value="F:sequence-specific DNA binding"/>
    <property type="evidence" value="ECO:0007669"/>
    <property type="project" value="InterPro"/>
</dbReference>
<evidence type="ECO:0000313" key="6">
    <source>
        <dbReference type="Proteomes" id="UP000637578"/>
    </source>
</evidence>
<dbReference type="InterPro" id="IPR020449">
    <property type="entry name" value="Tscrpt_reg_AraC-type_HTH"/>
</dbReference>
<evidence type="ECO:0000259" key="4">
    <source>
        <dbReference type="PROSITE" id="PS01124"/>
    </source>
</evidence>
<evidence type="ECO:0000256" key="2">
    <source>
        <dbReference type="ARBA" id="ARBA00023125"/>
    </source>
</evidence>
<dbReference type="InterPro" id="IPR035418">
    <property type="entry name" value="AraC-bd_2"/>
</dbReference>